<dbReference type="OrthoDB" id="8754772at2"/>
<dbReference type="Proteomes" id="UP000238949">
    <property type="component" value="Unassembled WGS sequence"/>
</dbReference>
<reference evidence="2" key="1">
    <citation type="journal article" date="2020" name="Int. J. Syst. Evol. Microbiol.">
        <title>Alteromonas alba sp. nov., a marine bacterium isolated from the seawater of the West Pacific Ocean.</title>
        <authorList>
            <person name="Sun C."/>
            <person name="Wu Y.-H."/>
            <person name="Xamxidin M."/>
            <person name="Cheng H."/>
            <person name="Xu X.-W."/>
        </authorList>
    </citation>
    <scope>NUCLEOTIDE SEQUENCE [LARGE SCALE GENOMIC DNA]</scope>
    <source>
        <strain evidence="2">190</strain>
    </source>
</reference>
<organism evidence="1 2">
    <name type="scientific">Alteromonas alba</name>
    <dbReference type="NCBI Taxonomy" id="2079529"/>
    <lineage>
        <taxon>Bacteria</taxon>
        <taxon>Pseudomonadati</taxon>
        <taxon>Pseudomonadota</taxon>
        <taxon>Gammaproteobacteria</taxon>
        <taxon>Alteromonadales</taxon>
        <taxon>Alteromonadaceae</taxon>
        <taxon>Alteromonas/Salinimonas group</taxon>
        <taxon>Alteromonas</taxon>
    </lineage>
</organism>
<dbReference type="InterPro" id="IPR032710">
    <property type="entry name" value="NTF2-like_dom_sf"/>
</dbReference>
<protein>
    <recommendedName>
        <fullName evidence="3">Nuclear transport factor 2 family protein</fullName>
    </recommendedName>
</protein>
<comment type="caution">
    <text evidence="1">The sequence shown here is derived from an EMBL/GenBank/DDBJ whole genome shotgun (WGS) entry which is preliminary data.</text>
</comment>
<evidence type="ECO:0008006" key="3">
    <source>
        <dbReference type="Google" id="ProtNLM"/>
    </source>
</evidence>
<proteinExistence type="predicted"/>
<evidence type="ECO:0000313" key="1">
    <source>
        <dbReference type="EMBL" id="PRO71384.1"/>
    </source>
</evidence>
<keyword evidence="2" id="KW-1185">Reference proteome</keyword>
<sequence length="198" mass="22099">MLFSFKPCFGTPKLIITLALLVMTLKLFTPHQAQASVVLEEPHFCGPYRSEAETLRNIVPALYEVVSGAPDEERNWPLLHDLFAPTATITPLFHRDGMPDISVLTASEFVDLNKLLFQDVGFYETETHNQTIQVGHMATVISAYESRETPDKPVYSRGINTFQLVNDGRRWCVVSVTWDSNKGGHDIAGSIAEVFGTE</sequence>
<dbReference type="Gene3D" id="3.10.450.50">
    <property type="match status" value="1"/>
</dbReference>
<dbReference type="RefSeq" id="WP_105936522.1">
    <property type="nucleotide sequence ID" value="NZ_PVNP01000206.1"/>
</dbReference>
<evidence type="ECO:0000313" key="2">
    <source>
        <dbReference type="Proteomes" id="UP000238949"/>
    </source>
</evidence>
<dbReference type="EMBL" id="PVNP01000206">
    <property type="protein sequence ID" value="PRO71384.1"/>
    <property type="molecule type" value="Genomic_DNA"/>
</dbReference>
<accession>A0A2S9V4P6</accession>
<dbReference type="SUPFAM" id="SSF54427">
    <property type="entry name" value="NTF2-like"/>
    <property type="match status" value="1"/>
</dbReference>
<name>A0A2S9V4P6_9ALTE</name>
<dbReference type="AlphaFoldDB" id="A0A2S9V4P6"/>
<gene>
    <name evidence="1" type="ORF">C6Y40_21890</name>
</gene>